<proteinExistence type="predicted"/>
<dbReference type="EMBL" id="SNYR01000002">
    <property type="protein sequence ID" value="TDQ64473.1"/>
    <property type="molecule type" value="Genomic_DNA"/>
</dbReference>
<accession>A0A4R6VQC6</accession>
<dbReference type="AlphaFoldDB" id="A0A4R6VQC6"/>
<reference evidence="1 2" key="1">
    <citation type="submission" date="2019-03" db="EMBL/GenBank/DDBJ databases">
        <title>Genomic Encyclopedia of Type Strains, Phase III (KMG-III): the genomes of soil and plant-associated and newly described type strains.</title>
        <authorList>
            <person name="Whitman W."/>
        </authorList>
    </citation>
    <scope>NUCLEOTIDE SEQUENCE [LARGE SCALE GENOMIC DNA]</scope>
    <source>
        <strain evidence="1 2">CGMCC 1.7002</strain>
    </source>
</reference>
<protein>
    <submittedName>
        <fullName evidence="1">Uncharacterized protein</fullName>
    </submittedName>
</protein>
<evidence type="ECO:0000313" key="2">
    <source>
        <dbReference type="Proteomes" id="UP000295391"/>
    </source>
</evidence>
<comment type="caution">
    <text evidence="1">The sequence shown here is derived from an EMBL/GenBank/DDBJ whole genome shotgun (WGS) entry which is preliminary data.</text>
</comment>
<organism evidence="1 2">
    <name type="scientific">Maritalea mobilis</name>
    <dbReference type="NCBI Taxonomy" id="483324"/>
    <lineage>
        <taxon>Bacteria</taxon>
        <taxon>Pseudomonadati</taxon>
        <taxon>Pseudomonadota</taxon>
        <taxon>Alphaproteobacteria</taxon>
        <taxon>Hyphomicrobiales</taxon>
        <taxon>Devosiaceae</taxon>
        <taxon>Maritalea</taxon>
    </lineage>
</organism>
<evidence type="ECO:0000313" key="1">
    <source>
        <dbReference type="EMBL" id="TDQ64473.1"/>
    </source>
</evidence>
<name>A0A4R6VQC6_9HYPH</name>
<dbReference type="Proteomes" id="UP000295391">
    <property type="component" value="Unassembled WGS sequence"/>
</dbReference>
<gene>
    <name evidence="1" type="ORF">ATL17_2492</name>
</gene>
<keyword evidence="2" id="KW-1185">Reference proteome</keyword>
<sequence length="46" mass="5342">MLLVEASENLNTLCPFLRHPFVAWPFKQAARVNFLCMGALLMFSKW</sequence>